<evidence type="ECO:0000256" key="4">
    <source>
        <dbReference type="ARBA" id="ARBA00022496"/>
    </source>
</evidence>
<evidence type="ECO:0000256" key="3">
    <source>
        <dbReference type="ARBA" id="ARBA00022448"/>
    </source>
</evidence>
<protein>
    <submittedName>
        <fullName evidence="12">Cation diffusion facilitator family transporter</fullName>
    </submittedName>
</protein>
<dbReference type="GO" id="GO:0008324">
    <property type="term" value="F:monoatomic cation transmembrane transporter activity"/>
    <property type="evidence" value="ECO:0007669"/>
    <property type="project" value="InterPro"/>
</dbReference>
<evidence type="ECO:0000256" key="2">
    <source>
        <dbReference type="ARBA" id="ARBA00010212"/>
    </source>
</evidence>
<dbReference type="SUPFAM" id="SSF161111">
    <property type="entry name" value="Cation efflux protein transmembrane domain-like"/>
    <property type="match status" value="1"/>
</dbReference>
<dbReference type="Proteomes" id="UP000294575">
    <property type="component" value="Unassembled WGS sequence"/>
</dbReference>
<gene>
    <name evidence="12" type="ORF">DFQ45_10136</name>
</gene>
<evidence type="ECO:0000313" key="13">
    <source>
        <dbReference type="Proteomes" id="UP000294575"/>
    </source>
</evidence>
<evidence type="ECO:0000259" key="11">
    <source>
        <dbReference type="Pfam" id="PF16916"/>
    </source>
</evidence>
<dbReference type="InterPro" id="IPR027470">
    <property type="entry name" value="Cation_efflux_CTD"/>
</dbReference>
<feature type="transmembrane region" description="Helical" evidence="9">
    <location>
        <begin position="20"/>
        <end position="38"/>
    </location>
</feature>
<evidence type="ECO:0000313" key="12">
    <source>
        <dbReference type="EMBL" id="TDQ39908.1"/>
    </source>
</evidence>
<keyword evidence="6" id="KW-0862">Zinc</keyword>
<comment type="similarity">
    <text evidence="2">Belongs to the cation diffusion facilitator (CDF) transporter (TC 2.A.4) family. FieF subfamily.</text>
</comment>
<keyword evidence="8 9" id="KW-0472">Membrane</keyword>
<dbReference type="Pfam" id="PF01545">
    <property type="entry name" value="Cation_efflux"/>
    <property type="match status" value="1"/>
</dbReference>
<keyword evidence="13" id="KW-1185">Reference proteome</keyword>
<dbReference type="Gene3D" id="3.30.70.1350">
    <property type="entry name" value="Cation efflux protein, cytoplasmic domain"/>
    <property type="match status" value="1"/>
</dbReference>
<organism evidence="12 13">
    <name type="scientific">Thiopseudomonas denitrificans</name>
    <dbReference type="NCBI Taxonomy" id="1501432"/>
    <lineage>
        <taxon>Bacteria</taxon>
        <taxon>Pseudomonadati</taxon>
        <taxon>Pseudomonadota</taxon>
        <taxon>Gammaproteobacteria</taxon>
        <taxon>Pseudomonadales</taxon>
        <taxon>Pseudomonadaceae</taxon>
        <taxon>Thiopseudomonas</taxon>
    </lineage>
</organism>
<sequence length="377" mass="41714">MNSRQRAVERQRAMRNTSIVGALVNLVLTAGKVFFGVVGQSHALIADGIHSLADLSTDLMVWVAAKYSTQPADEQHPYGHARIETMFTVGLGVVLILTAGGIVWDATERLINPDTLMHPSAIVLLVAFISIVANEGLYQYTMVAARKHRSGLLKANAWHHRSDAISSVVVLLGVAGSLMGVAYLDAFASVVVAFMIAKIGWDQAWMSVRELIDTGLEPKQLKAIKELINNIEGVNGVHMLRTRRMGGSSIVDVHIQVDEFLSVSEGHRISEHVRHILLESNKNIVDVAIHIDPEDDENEDPSNRLPMRAQVMQDLRRVWAEELKYVDMEKVVLHYLDGQVHVEVFCSRDQPHDLGGRLIEKAEALGYTGDINLYSPV</sequence>
<keyword evidence="6" id="KW-0406">Ion transport</keyword>
<keyword evidence="4" id="KW-0410">Iron transport</keyword>
<dbReference type="GO" id="GO:0016020">
    <property type="term" value="C:membrane"/>
    <property type="evidence" value="ECO:0007669"/>
    <property type="project" value="UniProtKB-SubCell"/>
</dbReference>
<dbReference type="Gene3D" id="1.20.1510.10">
    <property type="entry name" value="Cation efflux protein transmembrane domain"/>
    <property type="match status" value="1"/>
</dbReference>
<keyword evidence="6" id="KW-0864">Zinc transport</keyword>
<feature type="transmembrane region" description="Helical" evidence="9">
    <location>
        <begin position="116"/>
        <end position="137"/>
    </location>
</feature>
<dbReference type="Pfam" id="PF16916">
    <property type="entry name" value="ZT_dimer"/>
    <property type="match status" value="1"/>
</dbReference>
<dbReference type="PANTHER" id="PTHR43840">
    <property type="entry name" value="MITOCHONDRIAL METAL TRANSPORTER 1-RELATED"/>
    <property type="match status" value="1"/>
</dbReference>
<feature type="transmembrane region" description="Helical" evidence="9">
    <location>
        <begin position="44"/>
        <end position="65"/>
    </location>
</feature>
<dbReference type="PANTHER" id="PTHR43840:SF15">
    <property type="entry name" value="MITOCHONDRIAL METAL TRANSPORTER 1-RELATED"/>
    <property type="match status" value="1"/>
</dbReference>
<comment type="caution">
    <text evidence="12">The sequence shown here is derived from an EMBL/GenBank/DDBJ whole genome shotgun (WGS) entry which is preliminary data.</text>
</comment>
<dbReference type="InterPro" id="IPR027469">
    <property type="entry name" value="Cation_efflux_TMD_sf"/>
</dbReference>
<dbReference type="AlphaFoldDB" id="A0A4R6U0Q5"/>
<feature type="domain" description="Cation efflux protein cytoplasmic" evidence="11">
    <location>
        <begin position="217"/>
        <end position="294"/>
    </location>
</feature>
<dbReference type="InterPro" id="IPR058533">
    <property type="entry name" value="Cation_efflux_TM"/>
</dbReference>
<dbReference type="InterPro" id="IPR036837">
    <property type="entry name" value="Cation_efflux_CTD_sf"/>
</dbReference>
<dbReference type="GO" id="GO:0006826">
    <property type="term" value="P:iron ion transport"/>
    <property type="evidence" value="ECO:0007669"/>
    <property type="project" value="UniProtKB-KW"/>
</dbReference>
<evidence type="ECO:0000256" key="9">
    <source>
        <dbReference type="SAM" id="Phobius"/>
    </source>
</evidence>
<name>A0A4R6U0Q5_9GAMM</name>
<dbReference type="EMBL" id="SNYK01000001">
    <property type="protein sequence ID" value="TDQ39908.1"/>
    <property type="molecule type" value="Genomic_DNA"/>
</dbReference>
<keyword evidence="3" id="KW-0813">Transport</keyword>
<keyword evidence="7 9" id="KW-1133">Transmembrane helix</keyword>
<feature type="transmembrane region" description="Helical" evidence="9">
    <location>
        <begin position="86"/>
        <end position="104"/>
    </location>
</feature>
<dbReference type="NCBIfam" id="TIGR01297">
    <property type="entry name" value="CDF"/>
    <property type="match status" value="1"/>
</dbReference>
<proteinExistence type="inferred from homology"/>
<keyword evidence="5 9" id="KW-0812">Transmembrane</keyword>
<feature type="domain" description="Cation efflux protein transmembrane" evidence="10">
    <location>
        <begin position="19"/>
        <end position="212"/>
    </location>
</feature>
<evidence type="ECO:0000256" key="1">
    <source>
        <dbReference type="ARBA" id="ARBA00004141"/>
    </source>
</evidence>
<evidence type="ECO:0000259" key="10">
    <source>
        <dbReference type="Pfam" id="PF01545"/>
    </source>
</evidence>
<accession>A0A4R6U0Q5</accession>
<evidence type="ECO:0000256" key="7">
    <source>
        <dbReference type="ARBA" id="ARBA00022989"/>
    </source>
</evidence>
<dbReference type="FunFam" id="1.20.1510.10:FF:000006">
    <property type="entry name" value="Divalent cation efflux transporter"/>
    <property type="match status" value="1"/>
</dbReference>
<keyword evidence="4" id="KW-0408">Iron</keyword>
<dbReference type="SUPFAM" id="SSF160240">
    <property type="entry name" value="Cation efflux protein cytoplasmic domain-like"/>
    <property type="match status" value="1"/>
</dbReference>
<evidence type="ECO:0000256" key="6">
    <source>
        <dbReference type="ARBA" id="ARBA00022906"/>
    </source>
</evidence>
<reference evidence="12 13" key="1">
    <citation type="submission" date="2019-03" db="EMBL/GenBank/DDBJ databases">
        <title>Genomic Encyclopedia of Type Strains, Phase IV (KMG-IV): sequencing the most valuable type-strain genomes for metagenomic binning, comparative biology and taxonomic classification.</title>
        <authorList>
            <person name="Goeker M."/>
        </authorList>
    </citation>
    <scope>NUCLEOTIDE SEQUENCE [LARGE SCALE GENOMIC DNA]</scope>
    <source>
        <strain evidence="12 13">DSM 28679</strain>
    </source>
</reference>
<dbReference type="RefSeq" id="WP_101496534.1">
    <property type="nucleotide sequence ID" value="NZ_LNJZ01000006.1"/>
</dbReference>
<evidence type="ECO:0000256" key="8">
    <source>
        <dbReference type="ARBA" id="ARBA00023136"/>
    </source>
</evidence>
<dbReference type="InterPro" id="IPR002524">
    <property type="entry name" value="Cation_efflux"/>
</dbReference>
<evidence type="ECO:0000256" key="5">
    <source>
        <dbReference type="ARBA" id="ARBA00022692"/>
    </source>
</evidence>
<dbReference type="OrthoDB" id="9806522at2"/>
<dbReference type="GO" id="GO:0006829">
    <property type="term" value="P:zinc ion transport"/>
    <property type="evidence" value="ECO:0007669"/>
    <property type="project" value="UniProtKB-KW"/>
</dbReference>
<comment type="subcellular location">
    <subcellularLocation>
        <location evidence="1">Membrane</location>
        <topology evidence="1">Multi-pass membrane protein</topology>
    </subcellularLocation>
</comment>
<dbReference type="InterPro" id="IPR050291">
    <property type="entry name" value="CDF_Transporter"/>
</dbReference>